<evidence type="ECO:0000313" key="1">
    <source>
        <dbReference type="EMBL" id="KAG5606246.1"/>
    </source>
</evidence>
<dbReference type="AlphaFoldDB" id="A0A9J5Z5C9"/>
<sequence>MHPNDSATHPSSVSSPFHACLQHLHVLDHWAGIAYWKKGGVCPFGELPKVLGDAHALASSFFSAFLRLSVHASTKTSNT</sequence>
<proteinExistence type="predicted"/>
<protein>
    <submittedName>
        <fullName evidence="1">Uncharacterized protein</fullName>
    </submittedName>
</protein>
<organism evidence="1 2">
    <name type="scientific">Solanum commersonii</name>
    <name type="common">Commerson's wild potato</name>
    <name type="synonym">Commerson's nightshade</name>
    <dbReference type="NCBI Taxonomy" id="4109"/>
    <lineage>
        <taxon>Eukaryota</taxon>
        <taxon>Viridiplantae</taxon>
        <taxon>Streptophyta</taxon>
        <taxon>Embryophyta</taxon>
        <taxon>Tracheophyta</taxon>
        <taxon>Spermatophyta</taxon>
        <taxon>Magnoliopsida</taxon>
        <taxon>eudicotyledons</taxon>
        <taxon>Gunneridae</taxon>
        <taxon>Pentapetalae</taxon>
        <taxon>asterids</taxon>
        <taxon>lamiids</taxon>
        <taxon>Solanales</taxon>
        <taxon>Solanaceae</taxon>
        <taxon>Solanoideae</taxon>
        <taxon>Solaneae</taxon>
        <taxon>Solanum</taxon>
    </lineage>
</organism>
<dbReference type="EMBL" id="JACXVP010000005">
    <property type="protein sequence ID" value="KAG5606246.1"/>
    <property type="molecule type" value="Genomic_DNA"/>
</dbReference>
<evidence type="ECO:0000313" key="2">
    <source>
        <dbReference type="Proteomes" id="UP000824120"/>
    </source>
</evidence>
<gene>
    <name evidence="1" type="ORF">H5410_027738</name>
</gene>
<keyword evidence="2" id="KW-1185">Reference proteome</keyword>
<reference evidence="1 2" key="1">
    <citation type="submission" date="2020-09" db="EMBL/GenBank/DDBJ databases">
        <title>De no assembly of potato wild relative species, Solanum commersonii.</title>
        <authorList>
            <person name="Cho K."/>
        </authorList>
    </citation>
    <scope>NUCLEOTIDE SEQUENCE [LARGE SCALE GENOMIC DNA]</scope>
    <source>
        <strain evidence="1">LZ3.2</strain>
        <tissue evidence="1">Leaf</tissue>
    </source>
</reference>
<name>A0A9J5Z5C9_SOLCO</name>
<comment type="caution">
    <text evidence="1">The sequence shown here is derived from an EMBL/GenBank/DDBJ whole genome shotgun (WGS) entry which is preliminary data.</text>
</comment>
<accession>A0A9J5Z5C9</accession>
<dbReference type="Proteomes" id="UP000824120">
    <property type="component" value="Chromosome 5"/>
</dbReference>